<dbReference type="Gene3D" id="3.60.21.10">
    <property type="match status" value="1"/>
</dbReference>
<evidence type="ECO:0000256" key="2">
    <source>
        <dbReference type="ARBA" id="ARBA00022801"/>
    </source>
</evidence>
<reference evidence="4" key="1">
    <citation type="submission" date="2018-06" db="EMBL/GenBank/DDBJ databases">
        <authorList>
            <person name="Zhirakovskaya E."/>
        </authorList>
    </citation>
    <scope>NUCLEOTIDE SEQUENCE</scope>
</reference>
<organism evidence="4">
    <name type="scientific">hydrothermal vent metagenome</name>
    <dbReference type="NCBI Taxonomy" id="652676"/>
    <lineage>
        <taxon>unclassified sequences</taxon>
        <taxon>metagenomes</taxon>
        <taxon>ecological metagenomes</taxon>
    </lineage>
</organism>
<dbReference type="PANTHER" id="PTHR43165">
    <property type="entry name" value="METALLOPHOSPHOESTERASE"/>
    <property type="match status" value="1"/>
</dbReference>
<dbReference type="AlphaFoldDB" id="A0A3B1BN97"/>
<dbReference type="InterPro" id="IPR000979">
    <property type="entry name" value="Phosphodiesterase_MJ0936/Vps29"/>
</dbReference>
<dbReference type="InterPro" id="IPR053193">
    <property type="entry name" value="MetalloPDE_YfcE-like"/>
</dbReference>
<evidence type="ECO:0000256" key="1">
    <source>
        <dbReference type="ARBA" id="ARBA00022723"/>
    </source>
</evidence>
<evidence type="ECO:0000313" key="4">
    <source>
        <dbReference type="EMBL" id="VAX13673.1"/>
    </source>
</evidence>
<feature type="domain" description="Calcineurin-like phosphoesterase" evidence="3">
    <location>
        <begin position="4"/>
        <end position="171"/>
    </location>
</feature>
<keyword evidence="2" id="KW-0378">Hydrolase</keyword>
<dbReference type="NCBIfam" id="TIGR00040">
    <property type="entry name" value="yfcE"/>
    <property type="match status" value="1"/>
</dbReference>
<evidence type="ECO:0000259" key="3">
    <source>
        <dbReference type="Pfam" id="PF12850"/>
    </source>
</evidence>
<dbReference type="Pfam" id="PF12850">
    <property type="entry name" value="Metallophos_2"/>
    <property type="match status" value="1"/>
</dbReference>
<keyword evidence="1" id="KW-0479">Metal-binding</keyword>
<dbReference type="EMBL" id="UOFZ01000130">
    <property type="protein sequence ID" value="VAX13673.1"/>
    <property type="molecule type" value="Genomic_DNA"/>
</dbReference>
<sequence>MTTRIGLIADVHAYAAPLSEALLLFNHEAVDMILCAGDIAGYGNQLQQTVGLLLENQCQTVIGNHDIWHLEATPEEKKTSVEDYIALLPAARAYSIEGKSLYMVHARPPLANRHGIKLLDENGKLIPGQQKKWAQNLQDLNYDVLVVGHTHQVFAEQLGRTLVINPGSTQFNHSCGILSLPDLKFKLFPLANKTILKAWNWGSYEASTKE</sequence>
<dbReference type="PROSITE" id="PS01269">
    <property type="entry name" value="UPF0025"/>
    <property type="match status" value="1"/>
</dbReference>
<dbReference type="InterPro" id="IPR024654">
    <property type="entry name" value="Calcineurin-like_PHP_lpxH"/>
</dbReference>
<dbReference type="PANTHER" id="PTHR43165:SF1">
    <property type="entry name" value="PHOSPHODIESTERASE MJ0936"/>
    <property type="match status" value="1"/>
</dbReference>
<proteinExistence type="predicted"/>
<dbReference type="GO" id="GO:0016787">
    <property type="term" value="F:hydrolase activity"/>
    <property type="evidence" value="ECO:0007669"/>
    <property type="project" value="UniProtKB-KW"/>
</dbReference>
<dbReference type="SUPFAM" id="SSF56300">
    <property type="entry name" value="Metallo-dependent phosphatases"/>
    <property type="match status" value="1"/>
</dbReference>
<name>A0A3B1BN97_9ZZZZ</name>
<accession>A0A3B1BN97</accession>
<protein>
    <recommendedName>
        <fullName evidence="3">Calcineurin-like phosphoesterase domain-containing protein</fullName>
    </recommendedName>
</protein>
<gene>
    <name evidence="4" type="ORF">MNBD_GAMMA24-665</name>
</gene>
<dbReference type="InterPro" id="IPR020935">
    <property type="entry name" value="PdiEstase_YfcE_CS"/>
</dbReference>
<dbReference type="InterPro" id="IPR029052">
    <property type="entry name" value="Metallo-depent_PP-like"/>
</dbReference>
<dbReference type="GO" id="GO:0046872">
    <property type="term" value="F:metal ion binding"/>
    <property type="evidence" value="ECO:0007669"/>
    <property type="project" value="UniProtKB-KW"/>
</dbReference>